<dbReference type="PANTHER" id="PTHR48086">
    <property type="entry name" value="SODIUM/PROLINE SYMPORTER-RELATED"/>
    <property type="match status" value="1"/>
</dbReference>
<feature type="transmembrane region" description="Helical" evidence="9">
    <location>
        <begin position="247"/>
        <end position="274"/>
    </location>
</feature>
<dbReference type="InterPro" id="IPR001734">
    <property type="entry name" value="Na/solute_symporter"/>
</dbReference>
<feature type="transmembrane region" description="Helical" evidence="9">
    <location>
        <begin position="202"/>
        <end position="227"/>
    </location>
</feature>
<dbReference type="RefSeq" id="XP_064675150.1">
    <property type="nucleotide sequence ID" value="XM_064810839.1"/>
</dbReference>
<feature type="transmembrane region" description="Helical" evidence="9">
    <location>
        <begin position="22"/>
        <end position="43"/>
    </location>
</feature>
<dbReference type="Gene3D" id="1.20.1730.10">
    <property type="entry name" value="Sodium/glucose cotransporter"/>
    <property type="match status" value="1"/>
</dbReference>
<comment type="subcellular location">
    <subcellularLocation>
        <location evidence="1">Membrane</location>
        <topology evidence="1">Multi-pass membrane protein</topology>
    </subcellularLocation>
</comment>
<evidence type="ECO:0000256" key="4">
    <source>
        <dbReference type="ARBA" id="ARBA00022692"/>
    </source>
</evidence>
<reference evidence="10" key="1">
    <citation type="journal article" date="2023" name="Mol. Phylogenet. Evol.">
        <title>Genome-scale phylogeny and comparative genomics of the fungal order Sordariales.</title>
        <authorList>
            <person name="Hensen N."/>
            <person name="Bonometti L."/>
            <person name="Westerberg I."/>
            <person name="Brannstrom I.O."/>
            <person name="Guillou S."/>
            <person name="Cros-Aarteil S."/>
            <person name="Calhoun S."/>
            <person name="Haridas S."/>
            <person name="Kuo A."/>
            <person name="Mondo S."/>
            <person name="Pangilinan J."/>
            <person name="Riley R."/>
            <person name="LaButti K."/>
            <person name="Andreopoulos B."/>
            <person name="Lipzen A."/>
            <person name="Chen C."/>
            <person name="Yan M."/>
            <person name="Daum C."/>
            <person name="Ng V."/>
            <person name="Clum A."/>
            <person name="Steindorff A."/>
            <person name="Ohm R.A."/>
            <person name="Martin F."/>
            <person name="Silar P."/>
            <person name="Natvig D.O."/>
            <person name="Lalanne C."/>
            <person name="Gautier V."/>
            <person name="Ament-Velasquez S.L."/>
            <person name="Kruys A."/>
            <person name="Hutchinson M.I."/>
            <person name="Powell A.J."/>
            <person name="Barry K."/>
            <person name="Miller A.N."/>
            <person name="Grigoriev I.V."/>
            <person name="Debuchy R."/>
            <person name="Gladieux P."/>
            <person name="Hiltunen Thoren M."/>
            <person name="Johannesson H."/>
        </authorList>
    </citation>
    <scope>NUCLEOTIDE SEQUENCE</scope>
    <source>
        <strain evidence="10">CBS 508.74</strain>
    </source>
</reference>
<feature type="transmembrane region" description="Helical" evidence="9">
    <location>
        <begin position="64"/>
        <end position="82"/>
    </location>
</feature>
<proteinExistence type="inferred from homology"/>
<feature type="transmembrane region" description="Helical" evidence="9">
    <location>
        <begin position="354"/>
        <end position="374"/>
    </location>
</feature>
<name>A0AAN6TP53_9PEZI</name>
<reference evidence="10" key="2">
    <citation type="submission" date="2023-05" db="EMBL/GenBank/DDBJ databases">
        <authorList>
            <consortium name="Lawrence Berkeley National Laboratory"/>
            <person name="Steindorff A."/>
            <person name="Hensen N."/>
            <person name="Bonometti L."/>
            <person name="Westerberg I."/>
            <person name="Brannstrom I.O."/>
            <person name="Guillou S."/>
            <person name="Cros-Aarteil S."/>
            <person name="Calhoun S."/>
            <person name="Haridas S."/>
            <person name="Kuo A."/>
            <person name="Mondo S."/>
            <person name="Pangilinan J."/>
            <person name="Riley R."/>
            <person name="Labutti K."/>
            <person name="Andreopoulos B."/>
            <person name="Lipzen A."/>
            <person name="Chen C."/>
            <person name="Yanf M."/>
            <person name="Daum C."/>
            <person name="Ng V."/>
            <person name="Clum A."/>
            <person name="Ohm R."/>
            <person name="Martin F."/>
            <person name="Silar P."/>
            <person name="Natvig D."/>
            <person name="Lalanne C."/>
            <person name="Gautier V."/>
            <person name="Ament-Velasquez S.L."/>
            <person name="Kruys A."/>
            <person name="Hutchinson M.I."/>
            <person name="Powell A.J."/>
            <person name="Barry K."/>
            <person name="Miller A.N."/>
            <person name="Grigoriev I.V."/>
            <person name="Debuchy R."/>
            <person name="Gladieux P."/>
            <person name="Thoren M.H."/>
            <person name="Johannesson H."/>
        </authorList>
    </citation>
    <scope>NUCLEOTIDE SEQUENCE</scope>
    <source>
        <strain evidence="10">CBS 508.74</strain>
    </source>
</reference>
<gene>
    <name evidence="10" type="ORF">N656DRAFT_700092</name>
</gene>
<feature type="transmembrane region" description="Helical" evidence="9">
    <location>
        <begin position="129"/>
        <end position="147"/>
    </location>
</feature>
<feature type="transmembrane region" description="Helical" evidence="9">
    <location>
        <begin position="394"/>
        <end position="421"/>
    </location>
</feature>
<evidence type="ECO:0000256" key="9">
    <source>
        <dbReference type="SAM" id="Phobius"/>
    </source>
</evidence>
<evidence type="ECO:0000313" key="10">
    <source>
        <dbReference type="EMBL" id="KAK4117580.1"/>
    </source>
</evidence>
<keyword evidence="6 9" id="KW-0472">Membrane</keyword>
<dbReference type="EMBL" id="MU853332">
    <property type="protein sequence ID" value="KAK4117580.1"/>
    <property type="molecule type" value="Genomic_DNA"/>
</dbReference>
<sequence length="479" mass="51087">ALGSSILFAYPQLATLAGVQGVVVYALSSALPLLIFAVLGPIIRRKCPQGFVLTEWTRQRYGRIAALYLSFMTLVTLFLYMVSELSAVGQVINLLTGLDGLPVLIVECIVTTIYTSMGGFKISFFTDNIQGVMVIGLVIIATITIGAETEIDRSLIDSSGLTQANLLGWQLIYILPVAILTNGFFLSHYWLRTFASKTDRDLWIGVSSATVAILAILTLVGSTGLIAAWSGVWPGPPDAPVDGSVAFFALLGQLPSWVVGIVVVMSVTLSTASFDSLQSAMVTSASNDLFRNRLNIWWIRGGVVLIMIPVVVIAIRAPSILQIYLISDLVSAATIPVLVLGLSDACYWWRGFEVVVGGLGGLFTVFLFGTAYYGDARLGAELMLLQQGLFTGDWGAFGAFVAAPLGGLIWGFGALVLRLAIQYVMARAKGRRFDALDRPAYLDASSYSGQDVGGDGGVGDETEASSDAPGIAKTTGRFF</sequence>
<evidence type="ECO:0000256" key="5">
    <source>
        <dbReference type="ARBA" id="ARBA00022989"/>
    </source>
</evidence>
<comment type="caution">
    <text evidence="10">The sequence shown here is derived from an EMBL/GenBank/DDBJ whole genome shotgun (WGS) entry which is preliminary data.</text>
</comment>
<evidence type="ECO:0000256" key="7">
    <source>
        <dbReference type="RuleBase" id="RU362091"/>
    </source>
</evidence>
<evidence type="ECO:0008006" key="12">
    <source>
        <dbReference type="Google" id="ProtNLM"/>
    </source>
</evidence>
<feature type="transmembrane region" description="Helical" evidence="9">
    <location>
        <begin position="295"/>
        <end position="315"/>
    </location>
</feature>
<dbReference type="Pfam" id="PF00474">
    <property type="entry name" value="SSF"/>
    <property type="match status" value="1"/>
</dbReference>
<organism evidence="10 11">
    <name type="scientific">Canariomyces notabilis</name>
    <dbReference type="NCBI Taxonomy" id="2074819"/>
    <lineage>
        <taxon>Eukaryota</taxon>
        <taxon>Fungi</taxon>
        <taxon>Dikarya</taxon>
        <taxon>Ascomycota</taxon>
        <taxon>Pezizomycotina</taxon>
        <taxon>Sordariomycetes</taxon>
        <taxon>Sordariomycetidae</taxon>
        <taxon>Sordariales</taxon>
        <taxon>Chaetomiaceae</taxon>
        <taxon>Canariomyces</taxon>
    </lineage>
</organism>
<keyword evidence="3" id="KW-0813">Transport</keyword>
<dbReference type="Proteomes" id="UP001302812">
    <property type="component" value="Unassembled WGS sequence"/>
</dbReference>
<protein>
    <recommendedName>
        <fullName evidence="12">Urea transporter</fullName>
    </recommendedName>
</protein>
<evidence type="ECO:0000313" key="11">
    <source>
        <dbReference type="Proteomes" id="UP001302812"/>
    </source>
</evidence>
<dbReference type="GO" id="GO:0005886">
    <property type="term" value="C:plasma membrane"/>
    <property type="evidence" value="ECO:0007669"/>
    <property type="project" value="TreeGrafter"/>
</dbReference>
<evidence type="ECO:0000256" key="2">
    <source>
        <dbReference type="ARBA" id="ARBA00006434"/>
    </source>
</evidence>
<keyword evidence="11" id="KW-1185">Reference proteome</keyword>
<dbReference type="AlphaFoldDB" id="A0AAN6TP53"/>
<dbReference type="InterPro" id="IPR038377">
    <property type="entry name" value="Na/Glc_symporter_sf"/>
</dbReference>
<evidence type="ECO:0000256" key="1">
    <source>
        <dbReference type="ARBA" id="ARBA00004141"/>
    </source>
</evidence>
<dbReference type="GO" id="GO:0015606">
    <property type="term" value="F:spermidine transmembrane transporter activity"/>
    <property type="evidence" value="ECO:0007669"/>
    <property type="project" value="TreeGrafter"/>
</dbReference>
<evidence type="ECO:0000256" key="8">
    <source>
        <dbReference type="SAM" id="MobiDB-lite"/>
    </source>
</evidence>
<feature type="transmembrane region" description="Helical" evidence="9">
    <location>
        <begin position="321"/>
        <end position="342"/>
    </location>
</feature>
<dbReference type="GeneID" id="89934964"/>
<feature type="transmembrane region" description="Helical" evidence="9">
    <location>
        <begin position="94"/>
        <end position="117"/>
    </location>
</feature>
<feature type="transmembrane region" description="Helical" evidence="9">
    <location>
        <begin position="167"/>
        <end position="190"/>
    </location>
</feature>
<dbReference type="PROSITE" id="PS50283">
    <property type="entry name" value="NA_SOLUT_SYMP_3"/>
    <property type="match status" value="1"/>
</dbReference>
<dbReference type="PANTHER" id="PTHR48086:SF10">
    <property type="entry name" value="AGR155CP"/>
    <property type="match status" value="1"/>
</dbReference>
<evidence type="ECO:0000256" key="3">
    <source>
        <dbReference type="ARBA" id="ARBA00022448"/>
    </source>
</evidence>
<accession>A0AAN6TP53</accession>
<keyword evidence="4 9" id="KW-0812">Transmembrane</keyword>
<comment type="similarity">
    <text evidence="2 7">Belongs to the sodium:solute symporter (SSF) (TC 2.A.21) family.</text>
</comment>
<feature type="non-terminal residue" evidence="10">
    <location>
        <position position="1"/>
    </location>
</feature>
<keyword evidence="5 9" id="KW-1133">Transmembrane helix</keyword>
<dbReference type="InterPro" id="IPR050277">
    <property type="entry name" value="Sodium:Solute_Symporter"/>
</dbReference>
<evidence type="ECO:0000256" key="6">
    <source>
        <dbReference type="ARBA" id="ARBA00023136"/>
    </source>
</evidence>
<feature type="region of interest" description="Disordered" evidence="8">
    <location>
        <begin position="455"/>
        <end position="479"/>
    </location>
</feature>